<keyword evidence="3" id="KW-1185">Reference proteome</keyword>
<feature type="transmembrane region" description="Helical" evidence="1">
    <location>
        <begin position="88"/>
        <end position="108"/>
    </location>
</feature>
<evidence type="ECO:0000313" key="2">
    <source>
        <dbReference type="EMBL" id="KFM56697.1"/>
    </source>
</evidence>
<feature type="transmembrane region" description="Helical" evidence="1">
    <location>
        <begin position="153"/>
        <end position="174"/>
    </location>
</feature>
<accession>A0A087SV08</accession>
<dbReference type="Pfam" id="PF07690">
    <property type="entry name" value="MFS_1"/>
    <property type="match status" value="1"/>
</dbReference>
<feature type="transmembrane region" description="Helical" evidence="1">
    <location>
        <begin position="21"/>
        <end position="41"/>
    </location>
</feature>
<feature type="transmembrane region" description="Helical" evidence="1">
    <location>
        <begin position="614"/>
        <end position="634"/>
    </location>
</feature>
<gene>
    <name evidence="2" type="ORF">X975_09475</name>
</gene>
<dbReference type="Gene3D" id="1.20.1250.20">
    <property type="entry name" value="MFS general substrate transporter like domains"/>
    <property type="match status" value="1"/>
</dbReference>
<feature type="non-terminal residue" evidence="2">
    <location>
        <position position="640"/>
    </location>
</feature>
<proteinExistence type="predicted"/>
<evidence type="ECO:0000256" key="1">
    <source>
        <dbReference type="SAM" id="Phobius"/>
    </source>
</evidence>
<dbReference type="InterPro" id="IPR011701">
    <property type="entry name" value="MFS"/>
</dbReference>
<sequence>MKKRGQSLEMAPRQIHKRTDHGWSWVIAFACCFINCLLYGVARLSGLLLVAVVDTLNVTRASAALPFSVSTSVRNLSGMFVGHLGQRFGVRLIVATGCILSSIGAGLCYFTSDIFWITICWGAIFGTGFGLSTCLLPLAINQHFVRHRGTASGISYSGSYIGSFVFPPIIVLLLENYGLQGTFLIISGSVLNIMAAALLFREPPSNEIRNNLHSNKTELLPDELHCNNKTKDNQCSKFWRKIYQHIKPQNLFLKKRGFEMNSAIPPICLIKALPLNLDTEYKIYASNNYSEETAAITCYKNNSISNLHTSINISDNNNSNTNLLPEWVNVPKIDYENGRFTARSIFSRRNSKHKYKVKLAKLKKLLFSPPLNRKYSFNLHAKSLSVQKENVKLISYSCLHFILCPTIVNLRHYKVLNCSQITLNNNEDYSYKQKSSKTSKTSISEDLLLGNKDEKKELYSKAVNLQKNTEHLDISNHQLVPINRYDTSLQQKLNSNNSESFPENLIYCHKQVIPHGTSKSKALRSLKRHKFSSNRFRNRQHRVLSCKRFKLANTNSALVKETKHCFLGWCRMYAEPMFVVISSTMSLYTFIIVCVITIIEDFAKDIHIPEGQVHYVLMVLSTADLLGTLTLGIITDRGFI</sequence>
<dbReference type="PANTHER" id="PTHR11360">
    <property type="entry name" value="MONOCARBOXYLATE TRANSPORTER"/>
    <property type="match status" value="1"/>
</dbReference>
<keyword evidence="1" id="KW-1133">Transmembrane helix</keyword>
<dbReference type="InterPro" id="IPR050327">
    <property type="entry name" value="Proton-linked_MCT"/>
</dbReference>
<dbReference type="OrthoDB" id="2213137at2759"/>
<feature type="transmembrane region" description="Helical" evidence="1">
    <location>
        <begin position="180"/>
        <end position="200"/>
    </location>
</feature>
<dbReference type="AlphaFoldDB" id="A0A087SV08"/>
<dbReference type="EMBL" id="KK112086">
    <property type="protein sequence ID" value="KFM56697.1"/>
    <property type="molecule type" value="Genomic_DNA"/>
</dbReference>
<dbReference type="OMA" id="IFWITIC"/>
<reference evidence="2 3" key="1">
    <citation type="submission" date="2013-11" db="EMBL/GenBank/DDBJ databases">
        <title>Genome sequencing of Stegodyphus mimosarum.</title>
        <authorList>
            <person name="Bechsgaard J."/>
        </authorList>
    </citation>
    <scope>NUCLEOTIDE SEQUENCE [LARGE SCALE GENOMIC DNA]</scope>
</reference>
<organism evidence="2 3">
    <name type="scientific">Stegodyphus mimosarum</name>
    <name type="common">African social velvet spider</name>
    <dbReference type="NCBI Taxonomy" id="407821"/>
    <lineage>
        <taxon>Eukaryota</taxon>
        <taxon>Metazoa</taxon>
        <taxon>Ecdysozoa</taxon>
        <taxon>Arthropoda</taxon>
        <taxon>Chelicerata</taxon>
        <taxon>Arachnida</taxon>
        <taxon>Araneae</taxon>
        <taxon>Araneomorphae</taxon>
        <taxon>Entelegynae</taxon>
        <taxon>Eresoidea</taxon>
        <taxon>Eresidae</taxon>
        <taxon>Stegodyphus</taxon>
    </lineage>
</organism>
<keyword evidence="1" id="KW-0472">Membrane</keyword>
<dbReference type="Proteomes" id="UP000054359">
    <property type="component" value="Unassembled WGS sequence"/>
</dbReference>
<dbReference type="InterPro" id="IPR036259">
    <property type="entry name" value="MFS_trans_sf"/>
</dbReference>
<protein>
    <submittedName>
        <fullName evidence="2">Monocarboxylate transporter 9</fullName>
    </submittedName>
</protein>
<feature type="transmembrane region" description="Helical" evidence="1">
    <location>
        <begin position="577"/>
        <end position="599"/>
    </location>
</feature>
<feature type="transmembrane region" description="Helical" evidence="1">
    <location>
        <begin position="114"/>
        <end position="141"/>
    </location>
</feature>
<evidence type="ECO:0000313" key="3">
    <source>
        <dbReference type="Proteomes" id="UP000054359"/>
    </source>
</evidence>
<dbReference type="PANTHER" id="PTHR11360:SF303">
    <property type="entry name" value="MAJOR FACILITATOR SUPERFAMILY (MFS) PROFILE DOMAIN-CONTAINING PROTEIN"/>
    <property type="match status" value="1"/>
</dbReference>
<keyword evidence="1" id="KW-0812">Transmembrane</keyword>
<name>A0A087SV08_STEMI</name>
<dbReference type="GO" id="GO:0008028">
    <property type="term" value="F:monocarboxylic acid transmembrane transporter activity"/>
    <property type="evidence" value="ECO:0007669"/>
    <property type="project" value="TreeGrafter"/>
</dbReference>
<dbReference type="PROSITE" id="PS51257">
    <property type="entry name" value="PROKAR_LIPOPROTEIN"/>
    <property type="match status" value="1"/>
</dbReference>
<dbReference type="SUPFAM" id="SSF103473">
    <property type="entry name" value="MFS general substrate transporter"/>
    <property type="match status" value="1"/>
</dbReference>